<keyword evidence="11" id="KW-1185">Reference proteome</keyword>
<gene>
    <name evidence="10" type="ORF">A6M21_05250</name>
</gene>
<keyword evidence="4" id="KW-0004">4Fe-4S</keyword>
<accession>A0A1B7LHV1</accession>
<evidence type="ECO:0000256" key="6">
    <source>
        <dbReference type="ARBA" id="ARBA00023004"/>
    </source>
</evidence>
<evidence type="ECO:0000256" key="8">
    <source>
        <dbReference type="SAM" id="MobiDB-lite"/>
    </source>
</evidence>
<dbReference type="STRING" id="1838280.A6M21_05250"/>
<name>A0A1B7LHV1_9FIRM</name>
<dbReference type="OrthoDB" id="9800558at2"/>
<comment type="caution">
    <text evidence="10">The sequence shown here is derived from an EMBL/GenBank/DDBJ whole genome shotgun (WGS) entry which is preliminary data.</text>
</comment>
<evidence type="ECO:0000256" key="1">
    <source>
        <dbReference type="ARBA" id="ARBA00001966"/>
    </source>
</evidence>
<feature type="domain" description="4Fe-4S ferredoxin-type" evidence="9">
    <location>
        <begin position="92"/>
        <end position="122"/>
    </location>
</feature>
<evidence type="ECO:0000256" key="7">
    <source>
        <dbReference type="ARBA" id="ARBA00023014"/>
    </source>
</evidence>
<organism evidence="10 11">
    <name type="scientific">Desulfotomaculum copahuensis</name>
    <dbReference type="NCBI Taxonomy" id="1838280"/>
    <lineage>
        <taxon>Bacteria</taxon>
        <taxon>Bacillati</taxon>
        <taxon>Bacillota</taxon>
        <taxon>Clostridia</taxon>
        <taxon>Eubacteriales</taxon>
        <taxon>Desulfotomaculaceae</taxon>
        <taxon>Desulfotomaculum</taxon>
    </lineage>
</organism>
<dbReference type="PANTHER" id="PTHR24960:SF79">
    <property type="entry name" value="PHOTOSYSTEM I IRON-SULFUR CENTER"/>
    <property type="match status" value="1"/>
</dbReference>
<dbReference type="EMBL" id="LYVF01000047">
    <property type="protein sequence ID" value="OAT85880.1"/>
    <property type="molecule type" value="Genomic_DNA"/>
</dbReference>
<evidence type="ECO:0000313" key="10">
    <source>
        <dbReference type="EMBL" id="OAT85880.1"/>
    </source>
</evidence>
<feature type="region of interest" description="Disordered" evidence="8">
    <location>
        <begin position="154"/>
        <end position="182"/>
    </location>
</feature>
<keyword evidence="7" id="KW-0411">Iron-sulfur</keyword>
<comment type="cofactor">
    <cofactor evidence="1">
        <name>[4Fe-4S] cluster</name>
        <dbReference type="ChEBI" id="CHEBI:49883"/>
    </cofactor>
</comment>
<dbReference type="GO" id="GO:0016491">
    <property type="term" value="F:oxidoreductase activity"/>
    <property type="evidence" value="ECO:0007669"/>
    <property type="project" value="InterPro"/>
</dbReference>
<dbReference type="InterPro" id="IPR017900">
    <property type="entry name" value="4Fe4S_Fe_S_CS"/>
</dbReference>
<dbReference type="SUPFAM" id="SSF54862">
    <property type="entry name" value="4Fe-4S ferredoxins"/>
    <property type="match status" value="1"/>
</dbReference>
<dbReference type="SUPFAM" id="SSF56014">
    <property type="entry name" value="Nitrite and sulphite reductase 4Fe-4S domain-like"/>
    <property type="match status" value="1"/>
</dbReference>
<reference evidence="10 11" key="1">
    <citation type="submission" date="2016-04" db="EMBL/GenBank/DDBJ databases">
        <authorList>
            <person name="Evans L.H."/>
            <person name="Alamgir A."/>
            <person name="Owens N."/>
            <person name="Weber N.D."/>
            <person name="Virtaneva K."/>
            <person name="Barbian K."/>
            <person name="Babar A."/>
            <person name="Rosenke K."/>
        </authorList>
    </citation>
    <scope>NUCLEOTIDE SEQUENCE [LARGE SCALE GENOMIC DNA]</scope>
    <source>
        <strain evidence="10 11">LMa1</strain>
    </source>
</reference>
<dbReference type="PROSITE" id="PS00198">
    <property type="entry name" value="4FE4S_FER_1"/>
    <property type="match status" value="2"/>
</dbReference>
<evidence type="ECO:0000259" key="9">
    <source>
        <dbReference type="PROSITE" id="PS51379"/>
    </source>
</evidence>
<dbReference type="Gene3D" id="3.30.413.10">
    <property type="entry name" value="Sulfite Reductase Hemoprotein, domain 1"/>
    <property type="match status" value="1"/>
</dbReference>
<dbReference type="InterPro" id="IPR045854">
    <property type="entry name" value="NO2/SO3_Rdtase_4Fe4S_sf"/>
</dbReference>
<feature type="domain" description="4Fe-4S ferredoxin-type" evidence="9">
    <location>
        <begin position="196"/>
        <end position="225"/>
    </location>
</feature>
<dbReference type="PANTHER" id="PTHR24960">
    <property type="entry name" value="PHOTOSYSTEM I IRON-SULFUR CENTER-RELATED"/>
    <property type="match status" value="1"/>
</dbReference>
<dbReference type="GO" id="GO:0046872">
    <property type="term" value="F:metal ion binding"/>
    <property type="evidence" value="ECO:0007669"/>
    <property type="project" value="UniProtKB-KW"/>
</dbReference>
<dbReference type="InterPro" id="IPR050157">
    <property type="entry name" value="PSI_iron-sulfur_center"/>
</dbReference>
<sequence>MRYDMNPGRPPFAEGGDLFTITRCPTCPNAVIDTARAEELMRRVMLEHDFNARLKKRIHTNRPLHHQLLHLAVAGCPNSCSQPQIKDFAVQGQTVPEAVDGCILCGSCAEACPERAVVLVEPRPDGAVAADASPGVSAVAEDCPGGAAAGDACPGSEARKDAAPGGAIAPDHVGPSTGREKSLNCGLPGEHAAGRDQVHIDREKCLNCGQCARACPAGALTAVRTGYRVLAGGRLGRHPALAREVLPMATEEELAGLLGAAVDLFLTAGHPGERFGALLDRVGMARLVDSSNRCSR</sequence>
<evidence type="ECO:0000256" key="5">
    <source>
        <dbReference type="ARBA" id="ARBA00022723"/>
    </source>
</evidence>
<dbReference type="GO" id="GO:0051539">
    <property type="term" value="F:4 iron, 4 sulfur cluster binding"/>
    <property type="evidence" value="ECO:0007669"/>
    <property type="project" value="UniProtKB-KW"/>
</dbReference>
<dbReference type="PROSITE" id="PS51379">
    <property type="entry name" value="4FE4S_FER_2"/>
    <property type="match status" value="2"/>
</dbReference>
<dbReference type="Pfam" id="PF00037">
    <property type="entry name" value="Fer4"/>
    <property type="match status" value="1"/>
</dbReference>
<keyword evidence="5" id="KW-0479">Metal-binding</keyword>
<proteinExistence type="predicted"/>
<comment type="function">
    <text evidence="2">Ferredoxins are iron-sulfur proteins that transfer electrons in a wide variety of metabolic reactions.</text>
</comment>
<dbReference type="Gene3D" id="3.30.70.20">
    <property type="match status" value="1"/>
</dbReference>
<dbReference type="Pfam" id="PF01077">
    <property type="entry name" value="NIR_SIR"/>
    <property type="match status" value="1"/>
</dbReference>
<evidence type="ECO:0000256" key="4">
    <source>
        <dbReference type="ARBA" id="ARBA00022485"/>
    </source>
</evidence>
<dbReference type="AlphaFoldDB" id="A0A1B7LHV1"/>
<dbReference type="Proteomes" id="UP000078532">
    <property type="component" value="Unassembled WGS sequence"/>
</dbReference>
<evidence type="ECO:0000256" key="2">
    <source>
        <dbReference type="ARBA" id="ARBA00003532"/>
    </source>
</evidence>
<dbReference type="InterPro" id="IPR017896">
    <property type="entry name" value="4Fe4S_Fe-S-bd"/>
</dbReference>
<dbReference type="RefSeq" id="WP_066666620.1">
    <property type="nucleotide sequence ID" value="NZ_LYVF01000047.1"/>
</dbReference>
<dbReference type="InterPro" id="IPR006067">
    <property type="entry name" value="NO2/SO3_Rdtase_4Fe4S_dom"/>
</dbReference>
<dbReference type="GO" id="GO:0020037">
    <property type="term" value="F:heme binding"/>
    <property type="evidence" value="ECO:0007669"/>
    <property type="project" value="InterPro"/>
</dbReference>
<keyword evidence="6" id="KW-0408">Iron</keyword>
<evidence type="ECO:0000313" key="11">
    <source>
        <dbReference type="Proteomes" id="UP000078532"/>
    </source>
</evidence>
<evidence type="ECO:0000256" key="3">
    <source>
        <dbReference type="ARBA" id="ARBA00013529"/>
    </source>
</evidence>
<protein>
    <recommendedName>
        <fullName evidence="3">Ferredoxin</fullName>
    </recommendedName>
</protein>